<comment type="similarity">
    <text evidence="1 2">Belongs to the RNase T2 family.</text>
</comment>
<dbReference type="GO" id="GO:0033897">
    <property type="term" value="F:ribonuclease T2 activity"/>
    <property type="evidence" value="ECO:0007669"/>
    <property type="project" value="InterPro"/>
</dbReference>
<proteinExistence type="inferred from homology"/>
<dbReference type="InterPro" id="IPR001568">
    <property type="entry name" value="RNase_T2-like"/>
</dbReference>
<evidence type="ECO:0000256" key="3">
    <source>
        <dbReference type="SAM" id="SignalP"/>
    </source>
</evidence>
<feature type="chain" id="PRO_5021760487" evidence="3">
    <location>
        <begin position="24"/>
        <end position="241"/>
    </location>
</feature>
<dbReference type="Proteomes" id="UP000321567">
    <property type="component" value="Unassembled WGS sequence"/>
</dbReference>
<keyword evidence="3" id="KW-0732">Signal</keyword>
<evidence type="ECO:0000313" key="4">
    <source>
        <dbReference type="EMBL" id="GEO80331.1"/>
    </source>
</evidence>
<gene>
    <name evidence="4" type="ORF">ROR02_04620</name>
</gene>
<dbReference type="GO" id="GO:0003723">
    <property type="term" value="F:RNA binding"/>
    <property type="evidence" value="ECO:0007669"/>
    <property type="project" value="InterPro"/>
</dbReference>
<dbReference type="Gene3D" id="3.90.730.10">
    <property type="entry name" value="Ribonuclease T2-like"/>
    <property type="match status" value="1"/>
</dbReference>
<dbReference type="PANTHER" id="PTHR11240:SF22">
    <property type="entry name" value="RIBONUCLEASE T2"/>
    <property type="match status" value="1"/>
</dbReference>
<sequence>MRSFFAPFAVVLALVAGASFARADDFVLALSWTPGFCATLATPDAKPECAPSDASTNALLSLHGLWPQPRGRAYCAVSDDLIARDRSPGWDDLPPVPLQDPALEQALAEVMPGVASHLDRHEWIKHGTCTGWDADTYMRTAIALTQTARATQTQRLISKAQGDTVTSAALCRALEADFGPGILKAASLKVDRVGRGAQRRAVLVDLRIYLRDSGSGLALDSAHLAEGAASLRCTPEPLAVP</sequence>
<dbReference type="SUPFAM" id="SSF55895">
    <property type="entry name" value="Ribonuclease Rh-like"/>
    <property type="match status" value="1"/>
</dbReference>
<evidence type="ECO:0000256" key="1">
    <source>
        <dbReference type="ARBA" id="ARBA00007469"/>
    </source>
</evidence>
<evidence type="ECO:0000256" key="2">
    <source>
        <dbReference type="RuleBase" id="RU004328"/>
    </source>
</evidence>
<dbReference type="GO" id="GO:0006401">
    <property type="term" value="P:RNA catabolic process"/>
    <property type="evidence" value="ECO:0007669"/>
    <property type="project" value="TreeGrafter"/>
</dbReference>
<organism evidence="4 5">
    <name type="scientific">Pararhodospirillum oryzae</name>
    <dbReference type="NCBI Taxonomy" id="478448"/>
    <lineage>
        <taxon>Bacteria</taxon>
        <taxon>Pseudomonadati</taxon>
        <taxon>Pseudomonadota</taxon>
        <taxon>Alphaproteobacteria</taxon>
        <taxon>Rhodospirillales</taxon>
        <taxon>Rhodospirillaceae</taxon>
        <taxon>Pararhodospirillum</taxon>
    </lineage>
</organism>
<accession>A0A512H4G8</accession>
<name>A0A512H4G8_9PROT</name>
<comment type="caution">
    <text evidence="4">The sequence shown here is derived from an EMBL/GenBank/DDBJ whole genome shotgun (WGS) entry which is preliminary data.</text>
</comment>
<evidence type="ECO:0000313" key="5">
    <source>
        <dbReference type="Proteomes" id="UP000321567"/>
    </source>
</evidence>
<dbReference type="InterPro" id="IPR036430">
    <property type="entry name" value="RNase_T2-like_sf"/>
</dbReference>
<protein>
    <submittedName>
        <fullName evidence="4">Uncharacterized protein</fullName>
    </submittedName>
</protein>
<dbReference type="RefSeq" id="WP_147162393.1">
    <property type="nucleotide sequence ID" value="NZ_BJZO01000007.1"/>
</dbReference>
<dbReference type="AlphaFoldDB" id="A0A512H4G8"/>
<feature type="signal peptide" evidence="3">
    <location>
        <begin position="1"/>
        <end position="23"/>
    </location>
</feature>
<dbReference type="InterPro" id="IPR033130">
    <property type="entry name" value="RNase_T2_His_AS_2"/>
</dbReference>
<reference evidence="4 5" key="1">
    <citation type="submission" date="2019-07" db="EMBL/GenBank/DDBJ databases">
        <title>Whole genome shotgun sequence of Rhodospirillum oryzae NBRC 107573.</title>
        <authorList>
            <person name="Hosoyama A."/>
            <person name="Uohara A."/>
            <person name="Ohji S."/>
            <person name="Ichikawa N."/>
        </authorList>
    </citation>
    <scope>NUCLEOTIDE SEQUENCE [LARGE SCALE GENOMIC DNA]</scope>
    <source>
        <strain evidence="4 5">NBRC 107573</strain>
    </source>
</reference>
<dbReference type="PANTHER" id="PTHR11240">
    <property type="entry name" value="RIBONUCLEASE T2"/>
    <property type="match status" value="1"/>
</dbReference>
<dbReference type="OrthoDB" id="4720638at2"/>
<dbReference type="PROSITE" id="PS00531">
    <property type="entry name" value="RNASE_T2_2"/>
    <property type="match status" value="1"/>
</dbReference>
<keyword evidence="5" id="KW-1185">Reference proteome</keyword>
<dbReference type="EMBL" id="BJZO01000007">
    <property type="protein sequence ID" value="GEO80331.1"/>
    <property type="molecule type" value="Genomic_DNA"/>
</dbReference>
<dbReference type="Pfam" id="PF00445">
    <property type="entry name" value="Ribonuclease_T2"/>
    <property type="match status" value="1"/>
</dbReference>